<keyword evidence="3" id="KW-0678">Repressor</keyword>
<dbReference type="AlphaFoldDB" id="A0AAN9BXS8"/>
<dbReference type="Pfam" id="PF03131">
    <property type="entry name" value="bZIP_Maf"/>
    <property type="match status" value="1"/>
</dbReference>
<evidence type="ECO:0000256" key="3">
    <source>
        <dbReference type="ARBA" id="ARBA00022491"/>
    </source>
</evidence>
<organism evidence="10 11">
    <name type="scientific">Littorina saxatilis</name>
    <dbReference type="NCBI Taxonomy" id="31220"/>
    <lineage>
        <taxon>Eukaryota</taxon>
        <taxon>Metazoa</taxon>
        <taxon>Spiralia</taxon>
        <taxon>Lophotrochozoa</taxon>
        <taxon>Mollusca</taxon>
        <taxon>Gastropoda</taxon>
        <taxon>Caenogastropoda</taxon>
        <taxon>Littorinimorpha</taxon>
        <taxon>Littorinoidea</taxon>
        <taxon>Littorinidae</taxon>
        <taxon>Littorina</taxon>
    </lineage>
</organism>
<dbReference type="Proteomes" id="UP001374579">
    <property type="component" value="Unassembled WGS sequence"/>
</dbReference>
<dbReference type="PROSITE" id="PS50217">
    <property type="entry name" value="BZIP"/>
    <property type="match status" value="1"/>
</dbReference>
<comment type="subcellular location">
    <subcellularLocation>
        <location evidence="1">Nucleus</location>
    </subcellularLocation>
</comment>
<keyword evidence="7" id="KW-0539">Nucleus</keyword>
<evidence type="ECO:0000256" key="5">
    <source>
        <dbReference type="ARBA" id="ARBA00023125"/>
    </source>
</evidence>
<dbReference type="GO" id="GO:0000981">
    <property type="term" value="F:DNA-binding transcription factor activity, RNA polymerase II-specific"/>
    <property type="evidence" value="ECO:0007669"/>
    <property type="project" value="TreeGrafter"/>
</dbReference>
<keyword evidence="11" id="KW-1185">Reference proteome</keyword>
<dbReference type="PANTHER" id="PTHR10129">
    <property type="entry name" value="TRANSCRIPTION FACTOR MAF"/>
    <property type="match status" value="1"/>
</dbReference>
<dbReference type="InterPro" id="IPR024874">
    <property type="entry name" value="Transcription_factor_Maf_fam"/>
</dbReference>
<dbReference type="CDD" id="cd14717">
    <property type="entry name" value="bZIP_Maf_small"/>
    <property type="match status" value="1"/>
</dbReference>
<sequence>MSKKIFLSQVKNEEIIARAQLLELEPPESPKYVSDDELVGLSVKDLNRILKGMSRDDIIKLKQRRRTLKNRGYAANCREKRISQKEVLEGEKHNLKAEVHRLQRENDVVKMELNALRSKCDALERFAELNHIAVPIAMAPTITATHTSVIVKTEQQFPQTTVS</sequence>
<keyword evidence="4" id="KW-0805">Transcription regulation</keyword>
<feature type="domain" description="BZIP" evidence="9">
    <location>
        <begin position="60"/>
        <end position="123"/>
    </location>
</feature>
<reference evidence="10 11" key="1">
    <citation type="submission" date="2024-02" db="EMBL/GenBank/DDBJ databases">
        <title>Chromosome-scale genome assembly of the rough periwinkle Littorina saxatilis.</title>
        <authorList>
            <person name="De Jode A."/>
            <person name="Faria R."/>
            <person name="Formenti G."/>
            <person name="Sims Y."/>
            <person name="Smith T.P."/>
            <person name="Tracey A."/>
            <person name="Wood J.M.D."/>
            <person name="Zagrodzka Z.B."/>
            <person name="Johannesson K."/>
            <person name="Butlin R.K."/>
            <person name="Leder E.H."/>
        </authorList>
    </citation>
    <scope>NUCLEOTIDE SEQUENCE [LARGE SCALE GENOMIC DNA]</scope>
    <source>
        <strain evidence="10">Snail1</strain>
        <tissue evidence="10">Muscle</tissue>
    </source>
</reference>
<accession>A0AAN9BXS8</accession>
<dbReference type="InterPro" id="IPR046347">
    <property type="entry name" value="bZIP_sf"/>
</dbReference>
<evidence type="ECO:0000256" key="8">
    <source>
        <dbReference type="SAM" id="Coils"/>
    </source>
</evidence>
<gene>
    <name evidence="10" type="ORF">V1264_012408</name>
</gene>
<keyword evidence="5" id="KW-0238">DNA-binding</keyword>
<proteinExistence type="inferred from homology"/>
<keyword evidence="6" id="KW-0804">Transcription</keyword>
<evidence type="ECO:0000313" key="10">
    <source>
        <dbReference type="EMBL" id="KAK7113049.1"/>
    </source>
</evidence>
<dbReference type="GO" id="GO:0000978">
    <property type="term" value="F:RNA polymerase II cis-regulatory region sequence-specific DNA binding"/>
    <property type="evidence" value="ECO:0007669"/>
    <property type="project" value="TreeGrafter"/>
</dbReference>
<feature type="coiled-coil region" evidence="8">
    <location>
        <begin position="85"/>
        <end position="119"/>
    </location>
</feature>
<evidence type="ECO:0000259" key="9">
    <source>
        <dbReference type="PROSITE" id="PS50217"/>
    </source>
</evidence>
<keyword evidence="8" id="KW-0175">Coiled coil</keyword>
<comment type="caution">
    <text evidence="10">The sequence shown here is derived from an EMBL/GenBank/DDBJ whole genome shotgun (WGS) entry which is preliminary data.</text>
</comment>
<evidence type="ECO:0000256" key="2">
    <source>
        <dbReference type="ARBA" id="ARBA00008500"/>
    </source>
</evidence>
<dbReference type="SUPFAM" id="SSF57959">
    <property type="entry name" value="Leucine zipper domain"/>
    <property type="match status" value="1"/>
</dbReference>
<evidence type="ECO:0000313" key="11">
    <source>
        <dbReference type="Proteomes" id="UP001374579"/>
    </source>
</evidence>
<comment type="similarity">
    <text evidence="2">Belongs to the bZIP family. Maf subfamily.</text>
</comment>
<dbReference type="SUPFAM" id="SSF47454">
    <property type="entry name" value="A DNA-binding domain in eukaryotic transcription factors"/>
    <property type="match status" value="1"/>
</dbReference>
<dbReference type="InterPro" id="IPR004826">
    <property type="entry name" value="bZIP_Maf"/>
</dbReference>
<evidence type="ECO:0000256" key="1">
    <source>
        <dbReference type="ARBA" id="ARBA00004123"/>
    </source>
</evidence>
<dbReference type="EMBL" id="JBAMIC010000002">
    <property type="protein sequence ID" value="KAK7113049.1"/>
    <property type="molecule type" value="Genomic_DNA"/>
</dbReference>
<evidence type="ECO:0000256" key="7">
    <source>
        <dbReference type="ARBA" id="ARBA00023242"/>
    </source>
</evidence>
<dbReference type="Gene3D" id="1.20.5.170">
    <property type="match status" value="1"/>
</dbReference>
<evidence type="ECO:0000256" key="6">
    <source>
        <dbReference type="ARBA" id="ARBA00023163"/>
    </source>
</evidence>
<name>A0AAN9BXS8_9CAEN</name>
<dbReference type="SMART" id="SM00338">
    <property type="entry name" value="BRLZ"/>
    <property type="match status" value="1"/>
</dbReference>
<dbReference type="InterPro" id="IPR008917">
    <property type="entry name" value="TF_DNA-bd_sf"/>
</dbReference>
<dbReference type="FunFam" id="1.20.5.170:FF:000011">
    <property type="entry name" value="Transcription factor MafG, putative"/>
    <property type="match status" value="1"/>
</dbReference>
<protein>
    <recommendedName>
        <fullName evidence="9">BZIP domain-containing protein</fullName>
    </recommendedName>
</protein>
<dbReference type="GO" id="GO:0005634">
    <property type="term" value="C:nucleus"/>
    <property type="evidence" value="ECO:0007669"/>
    <property type="project" value="UniProtKB-SubCell"/>
</dbReference>
<dbReference type="PANTHER" id="PTHR10129:SF48">
    <property type="entry name" value="MAF-S, ISOFORM B"/>
    <property type="match status" value="1"/>
</dbReference>
<dbReference type="InterPro" id="IPR004827">
    <property type="entry name" value="bZIP"/>
</dbReference>
<evidence type="ECO:0000256" key="4">
    <source>
        <dbReference type="ARBA" id="ARBA00023015"/>
    </source>
</evidence>